<organism evidence="1 2">
    <name type="scientific">Pseudonocardia parietis</name>
    <dbReference type="NCBI Taxonomy" id="570936"/>
    <lineage>
        <taxon>Bacteria</taxon>
        <taxon>Bacillati</taxon>
        <taxon>Actinomycetota</taxon>
        <taxon>Actinomycetes</taxon>
        <taxon>Pseudonocardiales</taxon>
        <taxon>Pseudonocardiaceae</taxon>
        <taxon>Pseudonocardia</taxon>
    </lineage>
</organism>
<protein>
    <submittedName>
        <fullName evidence="1">Uncharacterized protein</fullName>
    </submittedName>
</protein>
<dbReference type="Proteomes" id="UP001519295">
    <property type="component" value="Unassembled WGS sequence"/>
</dbReference>
<gene>
    <name evidence="1" type="ORF">JOF36_007449</name>
</gene>
<accession>A0ABS4W662</accession>
<name>A0ABS4W662_9PSEU</name>
<evidence type="ECO:0000313" key="1">
    <source>
        <dbReference type="EMBL" id="MBP2371676.1"/>
    </source>
</evidence>
<keyword evidence="2" id="KW-1185">Reference proteome</keyword>
<evidence type="ECO:0000313" key="2">
    <source>
        <dbReference type="Proteomes" id="UP001519295"/>
    </source>
</evidence>
<dbReference type="EMBL" id="JAGINU010000004">
    <property type="protein sequence ID" value="MBP2371676.1"/>
    <property type="molecule type" value="Genomic_DNA"/>
</dbReference>
<comment type="caution">
    <text evidence="1">The sequence shown here is derived from an EMBL/GenBank/DDBJ whole genome shotgun (WGS) entry which is preliminary data.</text>
</comment>
<proteinExistence type="predicted"/>
<reference evidence="1 2" key="1">
    <citation type="submission" date="2021-03" db="EMBL/GenBank/DDBJ databases">
        <title>Sequencing the genomes of 1000 actinobacteria strains.</title>
        <authorList>
            <person name="Klenk H.-P."/>
        </authorList>
    </citation>
    <scope>NUCLEOTIDE SEQUENCE [LARGE SCALE GENOMIC DNA]</scope>
    <source>
        <strain evidence="1 2">DSM 45256</strain>
    </source>
</reference>
<sequence length="32" mass="3351">MTTGGARPAARAWRIDADEVSAAEHAILADVQ</sequence>